<accession>A0A7M5WIQ5</accession>
<dbReference type="Proteomes" id="UP000594262">
    <property type="component" value="Unplaced"/>
</dbReference>
<dbReference type="EnsemblMetazoa" id="CLYHEMT002386.1">
    <property type="protein sequence ID" value="CLYHEMP002386.1"/>
    <property type="gene ID" value="CLYHEMG002386"/>
</dbReference>
<dbReference type="AlphaFoldDB" id="A0A7M5WIQ5"/>
<evidence type="ECO:0000313" key="1">
    <source>
        <dbReference type="EnsemblMetazoa" id="CLYHEMP002386.1"/>
    </source>
</evidence>
<reference evidence="1" key="1">
    <citation type="submission" date="2021-01" db="UniProtKB">
        <authorList>
            <consortium name="EnsemblMetazoa"/>
        </authorList>
    </citation>
    <scope>IDENTIFICATION</scope>
</reference>
<protein>
    <submittedName>
        <fullName evidence="1">Uncharacterized protein</fullName>
    </submittedName>
</protein>
<evidence type="ECO:0000313" key="2">
    <source>
        <dbReference type="Proteomes" id="UP000594262"/>
    </source>
</evidence>
<proteinExistence type="predicted"/>
<sequence length="125" mass="14083">MDKILDERAGSNHIRYRGIQNSTPLKQPTSKMAKNCSNASATASGFMPGFRVWTLKAFDERGQCIVEVSQDMGSNNKKYKHFCEQIAAKGYQLTASQAAELSSTLYLNINWDNSNVSFKQYMQMI</sequence>
<organism evidence="1 2">
    <name type="scientific">Clytia hemisphaerica</name>
    <dbReference type="NCBI Taxonomy" id="252671"/>
    <lineage>
        <taxon>Eukaryota</taxon>
        <taxon>Metazoa</taxon>
        <taxon>Cnidaria</taxon>
        <taxon>Hydrozoa</taxon>
        <taxon>Hydroidolina</taxon>
        <taxon>Leptothecata</taxon>
        <taxon>Obeliida</taxon>
        <taxon>Clytiidae</taxon>
        <taxon>Clytia</taxon>
    </lineage>
</organism>
<keyword evidence="2" id="KW-1185">Reference proteome</keyword>
<name>A0A7M5WIQ5_9CNID</name>